<evidence type="ECO:0000313" key="3">
    <source>
        <dbReference type="EMBL" id="ELT90568.1"/>
    </source>
</evidence>
<feature type="transmembrane region" description="Helical" evidence="2">
    <location>
        <begin position="6"/>
        <end position="29"/>
    </location>
</feature>
<dbReference type="EnsemblMetazoa" id="CapteT226510">
    <property type="protein sequence ID" value="CapteP226510"/>
    <property type="gene ID" value="CapteG226510"/>
</dbReference>
<dbReference type="HOGENOM" id="CLU_1476527_0_0_1"/>
<dbReference type="Proteomes" id="UP000014760">
    <property type="component" value="Unassembled WGS sequence"/>
</dbReference>
<keyword evidence="5" id="KW-1185">Reference proteome</keyword>
<reference evidence="5" key="1">
    <citation type="submission" date="2012-12" db="EMBL/GenBank/DDBJ databases">
        <authorList>
            <person name="Hellsten U."/>
            <person name="Grimwood J."/>
            <person name="Chapman J.A."/>
            <person name="Shapiro H."/>
            <person name="Aerts A."/>
            <person name="Otillar R.P."/>
            <person name="Terry A.Y."/>
            <person name="Boore J.L."/>
            <person name="Simakov O."/>
            <person name="Marletaz F."/>
            <person name="Cho S.-J."/>
            <person name="Edsinger-Gonzales E."/>
            <person name="Havlak P."/>
            <person name="Kuo D.-H."/>
            <person name="Larsson T."/>
            <person name="Lv J."/>
            <person name="Arendt D."/>
            <person name="Savage R."/>
            <person name="Osoegawa K."/>
            <person name="de Jong P."/>
            <person name="Lindberg D.R."/>
            <person name="Seaver E.C."/>
            <person name="Weisblat D.A."/>
            <person name="Putnam N.H."/>
            <person name="Grigoriev I.V."/>
            <person name="Rokhsar D.S."/>
        </authorList>
    </citation>
    <scope>NUCLEOTIDE SEQUENCE</scope>
    <source>
        <strain evidence="5">I ESC-2004</strain>
    </source>
</reference>
<protein>
    <submittedName>
        <fullName evidence="3 4">Uncharacterized protein</fullName>
    </submittedName>
</protein>
<name>R7T9Y6_CAPTE</name>
<feature type="compositionally biased region" description="Polar residues" evidence="1">
    <location>
        <begin position="66"/>
        <end position="76"/>
    </location>
</feature>
<dbReference type="AlphaFoldDB" id="R7T9Y6"/>
<feature type="region of interest" description="Disordered" evidence="1">
    <location>
        <begin position="52"/>
        <end position="88"/>
    </location>
</feature>
<reference evidence="3 5" key="2">
    <citation type="journal article" date="2013" name="Nature">
        <title>Insights into bilaterian evolution from three spiralian genomes.</title>
        <authorList>
            <person name="Simakov O."/>
            <person name="Marletaz F."/>
            <person name="Cho S.J."/>
            <person name="Edsinger-Gonzales E."/>
            <person name="Havlak P."/>
            <person name="Hellsten U."/>
            <person name="Kuo D.H."/>
            <person name="Larsson T."/>
            <person name="Lv J."/>
            <person name="Arendt D."/>
            <person name="Savage R."/>
            <person name="Osoegawa K."/>
            <person name="de Jong P."/>
            <person name="Grimwood J."/>
            <person name="Chapman J.A."/>
            <person name="Shapiro H."/>
            <person name="Aerts A."/>
            <person name="Otillar R.P."/>
            <person name="Terry A.Y."/>
            <person name="Boore J.L."/>
            <person name="Grigoriev I.V."/>
            <person name="Lindberg D.R."/>
            <person name="Seaver E.C."/>
            <person name="Weisblat D.A."/>
            <person name="Putnam N.H."/>
            <person name="Rokhsar D.S."/>
        </authorList>
    </citation>
    <scope>NUCLEOTIDE SEQUENCE</scope>
    <source>
        <strain evidence="3 5">I ESC-2004</strain>
    </source>
</reference>
<evidence type="ECO:0000256" key="1">
    <source>
        <dbReference type="SAM" id="MobiDB-lite"/>
    </source>
</evidence>
<sequence length="183" mass="20601">MITHVFVFGVVVPTVVTVTVFVGFLVCWFKCNIRQKLTNGLLKRKQMHAKQQIVHPQDASEGVVSEWSSAKQTGPTGNVDPSLGPTLDCSDQQRLIEDRTPSKNRELQTFHFDLQSSHHAESGEYSADEDFNPDASNDYVQLKAPSKSTLETPELVNRKEFESLRAQRPHAEANDYCRLPMVT</sequence>
<keyword evidence="2" id="KW-0812">Transmembrane</keyword>
<evidence type="ECO:0000313" key="4">
    <source>
        <dbReference type="EnsemblMetazoa" id="CapteP226510"/>
    </source>
</evidence>
<evidence type="ECO:0000256" key="2">
    <source>
        <dbReference type="SAM" id="Phobius"/>
    </source>
</evidence>
<accession>R7T9Y6</accession>
<keyword evidence="2" id="KW-0472">Membrane</keyword>
<reference evidence="4" key="3">
    <citation type="submission" date="2015-06" db="UniProtKB">
        <authorList>
            <consortium name="EnsemblMetazoa"/>
        </authorList>
    </citation>
    <scope>IDENTIFICATION</scope>
</reference>
<organism evidence="3">
    <name type="scientific">Capitella teleta</name>
    <name type="common">Polychaete worm</name>
    <dbReference type="NCBI Taxonomy" id="283909"/>
    <lineage>
        <taxon>Eukaryota</taxon>
        <taxon>Metazoa</taxon>
        <taxon>Spiralia</taxon>
        <taxon>Lophotrochozoa</taxon>
        <taxon>Annelida</taxon>
        <taxon>Polychaeta</taxon>
        <taxon>Sedentaria</taxon>
        <taxon>Scolecida</taxon>
        <taxon>Capitellidae</taxon>
        <taxon>Capitella</taxon>
    </lineage>
</organism>
<proteinExistence type="predicted"/>
<keyword evidence="2" id="KW-1133">Transmembrane helix</keyword>
<gene>
    <name evidence="3" type="ORF">CAPTEDRAFT_226510</name>
</gene>
<dbReference type="EMBL" id="KB310854">
    <property type="protein sequence ID" value="ELT90568.1"/>
    <property type="molecule type" value="Genomic_DNA"/>
</dbReference>
<dbReference type="EMBL" id="AMQN01014285">
    <property type="status" value="NOT_ANNOTATED_CDS"/>
    <property type="molecule type" value="Genomic_DNA"/>
</dbReference>
<evidence type="ECO:0000313" key="5">
    <source>
        <dbReference type="Proteomes" id="UP000014760"/>
    </source>
</evidence>